<feature type="chain" id="PRO_5008572993" description="Secreted protein" evidence="1">
    <location>
        <begin position="24"/>
        <end position="121"/>
    </location>
</feature>
<dbReference type="EMBL" id="AP017624">
    <property type="protein sequence ID" value="BAV42654.1"/>
    <property type="molecule type" value="Genomic_DNA"/>
</dbReference>
<protein>
    <recommendedName>
        <fullName evidence="4">Secreted protein</fullName>
    </recommendedName>
</protein>
<evidence type="ECO:0000256" key="1">
    <source>
        <dbReference type="SAM" id="SignalP"/>
    </source>
</evidence>
<dbReference type="RefSeq" id="WP_015356655.1">
    <property type="nucleotide sequence ID" value="NZ_AP017624.1"/>
</dbReference>
<dbReference type="AlphaFoldDB" id="A0A1B4Y6G8"/>
<accession>A0A1B4Y6G8</accession>
<gene>
    <name evidence="2" type="ORF">SHTP_3665</name>
</gene>
<evidence type="ECO:0000313" key="3">
    <source>
        <dbReference type="Proteomes" id="UP000218067"/>
    </source>
</evidence>
<reference evidence="2 3" key="1">
    <citation type="submission" date="2016-08" db="EMBL/GenBank/DDBJ databases">
        <title>Complete genome sequence of Mycobacterium shinshuense, a subspecies of M. ulcerans.</title>
        <authorList>
            <person name="Yoshida M."/>
            <person name="Ogura Y."/>
            <person name="Hayashi T."/>
            <person name="Hoshino Y."/>
        </authorList>
    </citation>
    <scope>NUCLEOTIDE SEQUENCE [LARGE SCALE GENOMIC DNA]</scope>
    <source>
        <strain evidence="3">ATCC 33728</strain>
    </source>
</reference>
<proteinExistence type="predicted"/>
<dbReference type="Proteomes" id="UP000218067">
    <property type="component" value="Chromosome"/>
</dbReference>
<dbReference type="GeneID" id="93438243"/>
<organism evidence="2 3">
    <name type="scientific">Mycobacterium ulcerans subsp. shinshuense</name>
    <dbReference type="NCBI Taxonomy" id="1124626"/>
    <lineage>
        <taxon>Bacteria</taxon>
        <taxon>Bacillati</taxon>
        <taxon>Actinomycetota</taxon>
        <taxon>Actinomycetes</taxon>
        <taxon>Mycobacteriales</taxon>
        <taxon>Mycobacteriaceae</taxon>
        <taxon>Mycobacterium</taxon>
        <taxon>Mycobacterium ulcerans group</taxon>
    </lineage>
</organism>
<evidence type="ECO:0000313" key="2">
    <source>
        <dbReference type="EMBL" id="BAV42654.1"/>
    </source>
</evidence>
<evidence type="ECO:0008006" key="4">
    <source>
        <dbReference type="Google" id="ProtNLM"/>
    </source>
</evidence>
<keyword evidence="1" id="KW-0732">Signal</keyword>
<name>A0A1B4Y6G8_MYCUL</name>
<sequence>MALASLSGATAGIVACMTACVFAAPTVADPGDQIPGNGVFLVGTDMLPGTYRTEGPANPLILVFGRVSELSTCSWSTPSTPAASTDDIIDTNTSMGPMSVVIPPTVAAFQTMNCKLWMRVG</sequence>
<feature type="signal peptide" evidence="1">
    <location>
        <begin position="1"/>
        <end position="23"/>
    </location>
</feature>